<evidence type="ECO:0000313" key="2">
    <source>
        <dbReference type="EMBL" id="OTG16370.1"/>
    </source>
</evidence>
<dbReference type="Proteomes" id="UP000215914">
    <property type="component" value="Chromosome 9"/>
</dbReference>
<keyword evidence="3" id="KW-1185">Reference proteome</keyword>
<dbReference type="InParanoid" id="A0A251TZ48"/>
<feature type="signal peptide" evidence="1">
    <location>
        <begin position="1"/>
        <end position="25"/>
    </location>
</feature>
<keyword evidence="1" id="KW-0732">Signal</keyword>
<reference evidence="3" key="1">
    <citation type="journal article" date="2017" name="Nature">
        <title>The sunflower genome provides insights into oil metabolism, flowering and Asterid evolution.</title>
        <authorList>
            <person name="Badouin H."/>
            <person name="Gouzy J."/>
            <person name="Grassa C.J."/>
            <person name="Murat F."/>
            <person name="Staton S.E."/>
            <person name="Cottret L."/>
            <person name="Lelandais-Briere C."/>
            <person name="Owens G.L."/>
            <person name="Carrere S."/>
            <person name="Mayjonade B."/>
            <person name="Legrand L."/>
            <person name="Gill N."/>
            <person name="Kane N.C."/>
            <person name="Bowers J.E."/>
            <person name="Hubner S."/>
            <person name="Bellec A."/>
            <person name="Berard A."/>
            <person name="Berges H."/>
            <person name="Blanchet N."/>
            <person name="Boniface M.C."/>
            <person name="Brunel D."/>
            <person name="Catrice O."/>
            <person name="Chaidir N."/>
            <person name="Claudel C."/>
            <person name="Donnadieu C."/>
            <person name="Faraut T."/>
            <person name="Fievet G."/>
            <person name="Helmstetter N."/>
            <person name="King M."/>
            <person name="Knapp S.J."/>
            <person name="Lai Z."/>
            <person name="Le Paslier M.C."/>
            <person name="Lippi Y."/>
            <person name="Lorenzon L."/>
            <person name="Mandel J.R."/>
            <person name="Marage G."/>
            <person name="Marchand G."/>
            <person name="Marquand E."/>
            <person name="Bret-Mestries E."/>
            <person name="Morien E."/>
            <person name="Nambeesan S."/>
            <person name="Nguyen T."/>
            <person name="Pegot-Espagnet P."/>
            <person name="Pouilly N."/>
            <person name="Raftis F."/>
            <person name="Sallet E."/>
            <person name="Schiex T."/>
            <person name="Thomas J."/>
            <person name="Vandecasteele C."/>
            <person name="Vares D."/>
            <person name="Vear F."/>
            <person name="Vautrin S."/>
            <person name="Crespi M."/>
            <person name="Mangin B."/>
            <person name="Burke J.M."/>
            <person name="Salse J."/>
            <person name="Munos S."/>
            <person name="Vincourt P."/>
            <person name="Rieseberg L.H."/>
            <person name="Langlade N.B."/>
        </authorList>
    </citation>
    <scope>NUCLEOTIDE SEQUENCE [LARGE SCALE GENOMIC DNA]</scope>
    <source>
        <strain evidence="3">cv. SF193</strain>
    </source>
</reference>
<protein>
    <submittedName>
        <fullName evidence="2">Uncharacterized protein</fullName>
    </submittedName>
</protein>
<gene>
    <name evidence="2" type="ORF">HannXRQ_Chr09g0270651</name>
</gene>
<dbReference type="EMBL" id="CM007898">
    <property type="protein sequence ID" value="OTG16370.1"/>
    <property type="molecule type" value="Genomic_DNA"/>
</dbReference>
<accession>A0A251TZ48</accession>
<name>A0A251TZ48_HELAN</name>
<evidence type="ECO:0000313" key="3">
    <source>
        <dbReference type="Proteomes" id="UP000215914"/>
    </source>
</evidence>
<sequence length="53" mass="6310">MNNVAQLLGIVLRCLELILFRKALTLEFQVQYQQVNKYRFSIVHYIKNTLVIL</sequence>
<evidence type="ECO:0000256" key="1">
    <source>
        <dbReference type="SAM" id="SignalP"/>
    </source>
</evidence>
<dbReference type="AlphaFoldDB" id="A0A251TZ48"/>
<organism evidence="2 3">
    <name type="scientific">Helianthus annuus</name>
    <name type="common">Common sunflower</name>
    <dbReference type="NCBI Taxonomy" id="4232"/>
    <lineage>
        <taxon>Eukaryota</taxon>
        <taxon>Viridiplantae</taxon>
        <taxon>Streptophyta</taxon>
        <taxon>Embryophyta</taxon>
        <taxon>Tracheophyta</taxon>
        <taxon>Spermatophyta</taxon>
        <taxon>Magnoliopsida</taxon>
        <taxon>eudicotyledons</taxon>
        <taxon>Gunneridae</taxon>
        <taxon>Pentapetalae</taxon>
        <taxon>asterids</taxon>
        <taxon>campanulids</taxon>
        <taxon>Asterales</taxon>
        <taxon>Asteraceae</taxon>
        <taxon>Asteroideae</taxon>
        <taxon>Heliantheae alliance</taxon>
        <taxon>Heliantheae</taxon>
        <taxon>Helianthus</taxon>
    </lineage>
</organism>
<feature type="chain" id="PRO_5012558293" evidence="1">
    <location>
        <begin position="26"/>
        <end position="53"/>
    </location>
</feature>
<proteinExistence type="predicted"/>